<feature type="region of interest" description="Disordered" evidence="1">
    <location>
        <begin position="1"/>
        <end position="31"/>
    </location>
</feature>
<dbReference type="AlphaFoldDB" id="A0A9K3GQE8"/>
<protein>
    <submittedName>
        <fullName evidence="2">Uncharacterized protein</fullName>
    </submittedName>
</protein>
<evidence type="ECO:0000313" key="3">
    <source>
        <dbReference type="Proteomes" id="UP000265618"/>
    </source>
</evidence>
<sequence length="68" mass="7328">EYLPAMVEERGSYSDQQGDVTTTGQVHSEDPSIDWSVQTKGQCYGSLTYPSGDVYTGYIVDGLPSGFG</sequence>
<feature type="non-terminal residue" evidence="2">
    <location>
        <position position="1"/>
    </location>
</feature>
<name>A0A9K3GQE8_9EUKA</name>
<comment type="caution">
    <text evidence="2">The sequence shown here is derived from an EMBL/GenBank/DDBJ whole genome shotgun (WGS) entry which is preliminary data.</text>
</comment>
<feature type="non-terminal residue" evidence="2">
    <location>
        <position position="68"/>
    </location>
</feature>
<dbReference type="Proteomes" id="UP000265618">
    <property type="component" value="Unassembled WGS sequence"/>
</dbReference>
<evidence type="ECO:0000256" key="1">
    <source>
        <dbReference type="SAM" id="MobiDB-lite"/>
    </source>
</evidence>
<accession>A0A9K3GQE8</accession>
<keyword evidence="3" id="KW-1185">Reference proteome</keyword>
<dbReference type="EMBL" id="BDIP01007589">
    <property type="protein sequence ID" value="GIQ91363.1"/>
    <property type="molecule type" value="Genomic_DNA"/>
</dbReference>
<gene>
    <name evidence="2" type="ORF">KIPB_014584</name>
</gene>
<proteinExistence type="predicted"/>
<feature type="compositionally biased region" description="Polar residues" evidence="1">
    <location>
        <begin position="13"/>
        <end position="26"/>
    </location>
</feature>
<reference evidence="2 3" key="1">
    <citation type="journal article" date="2018" name="PLoS ONE">
        <title>The draft genome of Kipferlia bialata reveals reductive genome evolution in fornicate parasites.</title>
        <authorList>
            <person name="Tanifuji G."/>
            <person name="Takabayashi S."/>
            <person name="Kume K."/>
            <person name="Takagi M."/>
            <person name="Nakayama T."/>
            <person name="Kamikawa R."/>
            <person name="Inagaki Y."/>
            <person name="Hashimoto T."/>
        </authorList>
    </citation>
    <scope>NUCLEOTIDE SEQUENCE [LARGE SCALE GENOMIC DNA]</scope>
    <source>
        <strain evidence="2">NY0173</strain>
    </source>
</reference>
<organism evidence="2 3">
    <name type="scientific">Kipferlia bialata</name>
    <dbReference type="NCBI Taxonomy" id="797122"/>
    <lineage>
        <taxon>Eukaryota</taxon>
        <taxon>Metamonada</taxon>
        <taxon>Carpediemonas-like organisms</taxon>
        <taxon>Kipferlia</taxon>
    </lineage>
</organism>
<evidence type="ECO:0000313" key="2">
    <source>
        <dbReference type="EMBL" id="GIQ91363.1"/>
    </source>
</evidence>